<evidence type="ECO:0000259" key="1">
    <source>
        <dbReference type="Pfam" id="PF18226"/>
    </source>
</evidence>
<dbReference type="OrthoDB" id="6997138at2"/>
<dbReference type="Pfam" id="PF18226">
    <property type="entry name" value="QslA"/>
    <property type="match status" value="1"/>
</dbReference>
<sequence>MFDLHLLVDLPKPSSIDTTSLSLEDAAAKLRRAACLRLNGAQSILLHYPKDIELAVELLDDAAVLFDMSFKRLTGMPAQRLHKQFEQCHSIPSVKGCPGIRTPWDKDFAEVIQDGVGCAESWLSGSPSPLWWALAHNRKRHAVGDYQEAFEAGFVSRLQQALMVQAKTESPTSTCFDA</sequence>
<dbReference type="EMBL" id="WNNK01000044">
    <property type="protein sequence ID" value="MUF08261.1"/>
    <property type="molecule type" value="Genomic_DNA"/>
</dbReference>
<gene>
    <name evidence="2" type="ORF">GNF76_28405</name>
</gene>
<evidence type="ECO:0000313" key="2">
    <source>
        <dbReference type="EMBL" id="MUF08261.1"/>
    </source>
</evidence>
<organism evidence="2 3">
    <name type="scientific">Pseudomonas spelaei</name>
    <dbReference type="NCBI Taxonomy" id="1055469"/>
    <lineage>
        <taxon>Bacteria</taxon>
        <taxon>Pseudomonadati</taxon>
        <taxon>Pseudomonadota</taxon>
        <taxon>Gammaproteobacteria</taxon>
        <taxon>Pseudomonadales</taxon>
        <taxon>Pseudomonadaceae</taxon>
        <taxon>Pseudomonas</taxon>
    </lineage>
</organism>
<dbReference type="Proteomes" id="UP000438196">
    <property type="component" value="Unassembled WGS sequence"/>
</dbReference>
<comment type="caution">
    <text evidence="2">The sequence shown here is derived from an EMBL/GenBank/DDBJ whole genome shotgun (WGS) entry which is preliminary data.</text>
</comment>
<accession>A0A6I3WJ77</accession>
<protein>
    <recommendedName>
        <fullName evidence="1">LasR-specific antiactivator QslA domain-containing protein</fullName>
    </recommendedName>
</protein>
<proteinExistence type="predicted"/>
<feature type="domain" description="LasR-specific antiactivator QslA" evidence="1">
    <location>
        <begin position="96"/>
        <end position="162"/>
    </location>
</feature>
<dbReference type="InterPro" id="IPR040654">
    <property type="entry name" value="QslA"/>
</dbReference>
<name>A0A6I3WJ77_9PSED</name>
<evidence type="ECO:0000313" key="3">
    <source>
        <dbReference type="Proteomes" id="UP000438196"/>
    </source>
</evidence>
<dbReference type="AlphaFoldDB" id="A0A6I3WJ77"/>
<reference evidence="2 3" key="1">
    <citation type="submission" date="2019-11" db="EMBL/GenBank/DDBJ databases">
        <title>Pseudomonas karstica sp. nov. and Pseudomonas spelaei sp. nov. from karst caves.</title>
        <authorList>
            <person name="Zeman M."/>
        </authorList>
    </citation>
    <scope>NUCLEOTIDE SEQUENCE [LARGE SCALE GENOMIC DNA]</scope>
    <source>
        <strain evidence="2 3">CCM 7893</strain>
    </source>
</reference>
<dbReference type="RefSeq" id="WP_155586365.1">
    <property type="nucleotide sequence ID" value="NZ_JBHSTH010000024.1"/>
</dbReference>
<keyword evidence="3" id="KW-1185">Reference proteome</keyword>